<dbReference type="InterPro" id="IPR036388">
    <property type="entry name" value="WH-like_DNA-bd_sf"/>
</dbReference>
<dbReference type="Pfam" id="PF00538">
    <property type="entry name" value="Linker_histone"/>
    <property type="match status" value="1"/>
</dbReference>
<dbReference type="PANTHER" id="PTHR11467">
    <property type="entry name" value="HISTONE H1"/>
    <property type="match status" value="1"/>
</dbReference>
<sequence>MTATAKASKKTAQNHPPFLNMIQEAIVSLKECNGSSRQAIIKYITSHFKVDTHVESHVRRALLQGLKSTKLVHTKGKGASGSFKLAENVEQHTTTTKAKATKTKKESKEKTPSKTKKETNEKTSVSKKKEKTPAKATKKAKAVNKAVKAKKSTGKNRSPVKAQNSKAAKATKVAKPKARKFPKKNPSSRQKKIN</sequence>
<evidence type="ECO:0000313" key="9">
    <source>
        <dbReference type="EMBL" id="KAL3319739.1"/>
    </source>
</evidence>
<dbReference type="InterPro" id="IPR005818">
    <property type="entry name" value="Histone_H1/H5_H15"/>
</dbReference>
<reference evidence="9 10" key="1">
    <citation type="submission" date="2024-11" db="EMBL/GenBank/DDBJ databases">
        <title>Adaptive evolution of stress response genes in parasites aligns with host niche diversity.</title>
        <authorList>
            <person name="Hahn C."/>
            <person name="Resl P."/>
        </authorList>
    </citation>
    <scope>NUCLEOTIDE SEQUENCE [LARGE SCALE GENOMIC DNA]</scope>
    <source>
        <strain evidence="9">EGGRZ-B1_66</strain>
        <tissue evidence="9">Body</tissue>
    </source>
</reference>
<name>A0ABD2QJN4_9PLAT</name>
<dbReference type="GO" id="GO:0005694">
    <property type="term" value="C:chromosome"/>
    <property type="evidence" value="ECO:0007669"/>
    <property type="project" value="UniProtKB-SubCell"/>
</dbReference>
<evidence type="ECO:0000256" key="5">
    <source>
        <dbReference type="ARBA" id="ARBA00023242"/>
    </source>
</evidence>
<keyword evidence="5 6" id="KW-0539">Nucleus</keyword>
<accession>A0ABD2QJN4</accession>
<dbReference type="FunFam" id="1.10.10.10:FF:000140">
    <property type="entry name" value="Histone H1.0"/>
    <property type="match status" value="1"/>
</dbReference>
<dbReference type="CDD" id="cd00073">
    <property type="entry name" value="H15"/>
    <property type="match status" value="1"/>
</dbReference>
<keyword evidence="3 6" id="KW-0158">Chromosome</keyword>
<dbReference type="InterPro" id="IPR005819">
    <property type="entry name" value="H1/H5"/>
</dbReference>
<evidence type="ECO:0000313" key="10">
    <source>
        <dbReference type="Proteomes" id="UP001626550"/>
    </source>
</evidence>
<evidence type="ECO:0000256" key="7">
    <source>
        <dbReference type="SAM" id="MobiDB-lite"/>
    </source>
</evidence>
<dbReference type="Proteomes" id="UP001626550">
    <property type="component" value="Unassembled WGS sequence"/>
</dbReference>
<feature type="compositionally biased region" description="Basic residues" evidence="7">
    <location>
        <begin position="125"/>
        <end position="154"/>
    </location>
</feature>
<dbReference type="PROSITE" id="PS51504">
    <property type="entry name" value="H15"/>
    <property type="match status" value="1"/>
</dbReference>
<comment type="subcellular location">
    <subcellularLocation>
        <location evidence="2">Chromosome</location>
    </subcellularLocation>
    <subcellularLocation>
        <location evidence="1 6">Nucleus</location>
    </subcellularLocation>
</comment>
<dbReference type="InterPro" id="IPR036390">
    <property type="entry name" value="WH_DNA-bd_sf"/>
</dbReference>
<dbReference type="SMART" id="SM00526">
    <property type="entry name" value="H15"/>
    <property type="match status" value="1"/>
</dbReference>
<dbReference type="GO" id="GO:0003677">
    <property type="term" value="F:DNA binding"/>
    <property type="evidence" value="ECO:0007669"/>
    <property type="project" value="UniProtKB-KW"/>
</dbReference>
<dbReference type="AlphaFoldDB" id="A0ABD2QJN4"/>
<keyword evidence="4 6" id="KW-0238">DNA-binding</keyword>
<evidence type="ECO:0000256" key="6">
    <source>
        <dbReference type="RuleBase" id="RU003894"/>
    </source>
</evidence>
<dbReference type="PRINTS" id="PR00624">
    <property type="entry name" value="HISTONEH5"/>
</dbReference>
<evidence type="ECO:0000256" key="2">
    <source>
        <dbReference type="ARBA" id="ARBA00004286"/>
    </source>
</evidence>
<dbReference type="Gene3D" id="1.10.10.10">
    <property type="entry name" value="Winged helix-like DNA-binding domain superfamily/Winged helix DNA-binding domain"/>
    <property type="match status" value="1"/>
</dbReference>
<feature type="compositionally biased region" description="Basic and acidic residues" evidence="7">
    <location>
        <begin position="103"/>
        <end position="121"/>
    </location>
</feature>
<evidence type="ECO:0000256" key="1">
    <source>
        <dbReference type="ARBA" id="ARBA00004123"/>
    </source>
</evidence>
<dbReference type="GO" id="GO:0005634">
    <property type="term" value="C:nucleus"/>
    <property type="evidence" value="ECO:0007669"/>
    <property type="project" value="UniProtKB-SubCell"/>
</dbReference>
<evidence type="ECO:0000256" key="4">
    <source>
        <dbReference type="ARBA" id="ARBA00023125"/>
    </source>
</evidence>
<evidence type="ECO:0000259" key="8">
    <source>
        <dbReference type="PROSITE" id="PS51504"/>
    </source>
</evidence>
<protein>
    <submittedName>
        <fullName evidence="9">Histone H1.0</fullName>
    </submittedName>
</protein>
<feature type="domain" description="H15" evidence="8">
    <location>
        <begin position="14"/>
        <end position="87"/>
    </location>
</feature>
<proteinExistence type="inferred from homology"/>
<gene>
    <name evidence="9" type="primary">H1F0</name>
    <name evidence="9" type="ORF">Ciccas_001576</name>
</gene>
<organism evidence="9 10">
    <name type="scientific">Cichlidogyrus casuarinus</name>
    <dbReference type="NCBI Taxonomy" id="1844966"/>
    <lineage>
        <taxon>Eukaryota</taxon>
        <taxon>Metazoa</taxon>
        <taxon>Spiralia</taxon>
        <taxon>Lophotrochozoa</taxon>
        <taxon>Platyhelminthes</taxon>
        <taxon>Monogenea</taxon>
        <taxon>Monopisthocotylea</taxon>
        <taxon>Dactylogyridea</taxon>
        <taxon>Ancyrocephalidae</taxon>
        <taxon>Cichlidogyrus</taxon>
    </lineage>
</organism>
<feature type="compositionally biased region" description="Basic residues" evidence="7">
    <location>
        <begin position="172"/>
        <end position="183"/>
    </location>
</feature>
<comment type="caution">
    <text evidence="9">The sequence shown here is derived from an EMBL/GenBank/DDBJ whole genome shotgun (WGS) entry which is preliminary data.</text>
</comment>
<dbReference type="EMBL" id="JBJKFK010000106">
    <property type="protein sequence ID" value="KAL3319739.1"/>
    <property type="molecule type" value="Genomic_DNA"/>
</dbReference>
<comment type="similarity">
    <text evidence="6">Belongs to the histone H1/H5 family.</text>
</comment>
<dbReference type="SUPFAM" id="SSF46785">
    <property type="entry name" value="Winged helix' DNA-binding domain"/>
    <property type="match status" value="1"/>
</dbReference>
<dbReference type="PANTHER" id="PTHR11467:SF36">
    <property type="entry name" value="HISTONE 24-RELATED"/>
    <property type="match status" value="1"/>
</dbReference>
<keyword evidence="10" id="KW-1185">Reference proteome</keyword>
<evidence type="ECO:0000256" key="3">
    <source>
        <dbReference type="ARBA" id="ARBA00022454"/>
    </source>
</evidence>
<feature type="region of interest" description="Disordered" evidence="7">
    <location>
        <begin position="74"/>
        <end position="194"/>
    </location>
</feature>